<dbReference type="Proteomes" id="UP000050535">
    <property type="component" value="Unassembled WGS sequence"/>
</dbReference>
<dbReference type="RefSeq" id="WP_054582980.1">
    <property type="nucleotide sequence ID" value="NZ_LGUC01000001.1"/>
</dbReference>
<gene>
    <name evidence="3" type="ORF">SY89_00499</name>
</gene>
<sequence>MNRIAIVVITLAVVAGSVPAAATLSGAQATPEDGPAPGAAFAGVVDVQQAEVDSEVAKRSLDRQFAAAESNGSKARIVAEQQGRLQERLNELEAEKARLERAHENGSIGQAQYQARLAALAAQLRAVERRANQTATVADSLPEEALRAQGANVSQVRSVAQQANRAGGGEMAEAARAIAGEDVGNGLGPPNDTARGPPNDSAVGPPDGENPSDRSRPNQNDSTTGPPDGSGQDAQNRTVNRSSPGNGDKPVTGDSPANSTDGNNETVGAGSQAPNDGNEAPNDSSQGRNDGTEVPNDGSQAPNGTTGSPNSTTAGTPAPGTDAPEAGNGSAAGAGEAPQNGTTTVTATTTP</sequence>
<organism evidence="3 4">
    <name type="scientific">Halolamina pelagica</name>
    <dbReference type="NCBI Taxonomy" id="699431"/>
    <lineage>
        <taxon>Archaea</taxon>
        <taxon>Methanobacteriati</taxon>
        <taxon>Methanobacteriota</taxon>
        <taxon>Stenosarchaea group</taxon>
        <taxon>Halobacteria</taxon>
        <taxon>Halobacteriales</taxon>
        <taxon>Haloferacaceae</taxon>
    </lineage>
</organism>
<keyword evidence="1" id="KW-0175">Coiled coil</keyword>
<feature type="compositionally biased region" description="Polar residues" evidence="2">
    <location>
        <begin position="255"/>
        <end position="266"/>
    </location>
</feature>
<dbReference type="EMBL" id="LGUC01000001">
    <property type="protein sequence ID" value="KPN29781.1"/>
    <property type="molecule type" value="Genomic_DNA"/>
</dbReference>
<dbReference type="AlphaFoldDB" id="A0A0P7GM79"/>
<dbReference type="STRING" id="699431.SY89_00499"/>
<evidence type="ECO:0000256" key="2">
    <source>
        <dbReference type="SAM" id="MobiDB-lite"/>
    </source>
</evidence>
<keyword evidence="4" id="KW-1185">Reference proteome</keyword>
<evidence type="ECO:0000313" key="3">
    <source>
        <dbReference type="EMBL" id="KPN29781.1"/>
    </source>
</evidence>
<accession>A0A0P7GM79</accession>
<reference evidence="4" key="1">
    <citation type="submission" date="2013-11" db="EMBL/GenBank/DDBJ databases">
        <authorList>
            <person name="Hoang H.T."/>
            <person name="Killian M.L."/>
            <person name="Madson D.M."/>
            <person name="Arruda P.H.E."/>
            <person name="Sun D."/>
            <person name="Schwartz K.J."/>
            <person name="Yoon K."/>
        </authorList>
    </citation>
    <scope>NUCLEOTIDE SEQUENCE [LARGE SCALE GENOMIC DNA]</scope>
    <source>
        <strain evidence="4">CDK2</strain>
    </source>
</reference>
<name>A0A0P7GM79_9EURY</name>
<feature type="compositionally biased region" description="Low complexity" evidence="2">
    <location>
        <begin position="312"/>
        <end position="351"/>
    </location>
</feature>
<feature type="region of interest" description="Disordered" evidence="2">
    <location>
        <begin position="181"/>
        <end position="351"/>
    </location>
</feature>
<evidence type="ECO:0000313" key="4">
    <source>
        <dbReference type="Proteomes" id="UP000050535"/>
    </source>
</evidence>
<feature type="compositionally biased region" description="Polar residues" evidence="2">
    <location>
        <begin position="297"/>
        <end position="311"/>
    </location>
</feature>
<comment type="caution">
    <text evidence="3">The sequence shown here is derived from an EMBL/GenBank/DDBJ whole genome shotgun (WGS) entry which is preliminary data.</text>
</comment>
<feature type="coiled-coil region" evidence="1">
    <location>
        <begin position="75"/>
        <end position="130"/>
    </location>
</feature>
<protein>
    <submittedName>
        <fullName evidence="3">Uncharacterized protein</fullName>
    </submittedName>
</protein>
<dbReference type="OrthoDB" id="170871at2157"/>
<evidence type="ECO:0000256" key="1">
    <source>
        <dbReference type="SAM" id="Coils"/>
    </source>
</evidence>
<proteinExistence type="predicted"/>
<feature type="compositionally biased region" description="Polar residues" evidence="2">
    <location>
        <begin position="232"/>
        <end position="245"/>
    </location>
</feature>